<dbReference type="CDD" id="cd02042">
    <property type="entry name" value="ParAB_family"/>
    <property type="match status" value="1"/>
</dbReference>
<evidence type="ECO:0000313" key="3">
    <source>
        <dbReference type="Proteomes" id="UP001293791"/>
    </source>
</evidence>
<dbReference type="InterPro" id="IPR050678">
    <property type="entry name" value="DNA_Partitioning_ATPase"/>
</dbReference>
<dbReference type="PANTHER" id="PTHR13696:SF52">
    <property type="entry name" value="PARA FAMILY PROTEIN CT_582"/>
    <property type="match status" value="1"/>
</dbReference>
<reference evidence="2 3" key="1">
    <citation type="submission" date="2023-02" db="EMBL/GenBank/DDBJ databases">
        <title>Host association and intracellularity evolved multiple times independently in the Rickettsiales.</title>
        <authorList>
            <person name="Castelli M."/>
            <person name="Nardi T."/>
            <person name="Gammuto L."/>
            <person name="Bellinzona G."/>
            <person name="Sabaneyeva E."/>
            <person name="Potekhin A."/>
            <person name="Serra V."/>
            <person name="Petroni G."/>
            <person name="Sassera D."/>
        </authorList>
    </citation>
    <scope>NUCLEOTIDE SEQUENCE [LARGE SCALE GENOMIC DNA]</scope>
    <source>
        <strain evidence="2 3">BOD18</strain>
    </source>
</reference>
<dbReference type="Pfam" id="PF13614">
    <property type="entry name" value="AAA_31"/>
    <property type="match status" value="1"/>
</dbReference>
<feature type="domain" description="AAA" evidence="1">
    <location>
        <begin position="4"/>
        <end position="177"/>
    </location>
</feature>
<comment type="caution">
    <text evidence="2">The sequence shown here is derived from an EMBL/GenBank/DDBJ whole genome shotgun (WGS) entry which is preliminary data.</text>
</comment>
<gene>
    <name evidence="2" type="ORF">Cyrtocomes_00702</name>
</gene>
<keyword evidence="3" id="KW-1185">Reference proteome</keyword>
<dbReference type="EMBL" id="JARGYT010000037">
    <property type="protein sequence ID" value="MDZ5762323.1"/>
    <property type="molecule type" value="Genomic_DNA"/>
</dbReference>
<dbReference type="RefSeq" id="WP_322497792.1">
    <property type="nucleotide sequence ID" value="NZ_JARGYT010000037.1"/>
</dbReference>
<dbReference type="PANTHER" id="PTHR13696">
    <property type="entry name" value="P-LOOP CONTAINING NUCLEOSIDE TRIPHOSPHATE HYDROLASE"/>
    <property type="match status" value="1"/>
</dbReference>
<dbReference type="SUPFAM" id="SSF52540">
    <property type="entry name" value="P-loop containing nucleoside triphosphate hydrolases"/>
    <property type="match status" value="1"/>
</dbReference>
<protein>
    <submittedName>
        <fullName evidence="2">Chromosome partitioning protein ParA</fullName>
    </submittedName>
</protein>
<dbReference type="InterPro" id="IPR025669">
    <property type="entry name" value="AAA_dom"/>
</dbReference>
<dbReference type="PIRSF" id="PIRSF009320">
    <property type="entry name" value="Nuc_binding_HP_1000"/>
    <property type="match status" value="1"/>
</dbReference>
<dbReference type="Gene3D" id="3.40.50.300">
    <property type="entry name" value="P-loop containing nucleotide triphosphate hydrolases"/>
    <property type="match status" value="1"/>
</dbReference>
<proteinExistence type="predicted"/>
<evidence type="ECO:0000313" key="2">
    <source>
        <dbReference type="EMBL" id="MDZ5762323.1"/>
    </source>
</evidence>
<evidence type="ECO:0000259" key="1">
    <source>
        <dbReference type="Pfam" id="PF13614"/>
    </source>
</evidence>
<organism evidence="2 3">
    <name type="scientific">Candidatus Cyrtobacter comes</name>
    <dbReference type="NCBI Taxonomy" id="675776"/>
    <lineage>
        <taxon>Bacteria</taxon>
        <taxon>Pseudomonadati</taxon>
        <taxon>Pseudomonadota</taxon>
        <taxon>Alphaproteobacteria</taxon>
        <taxon>Rickettsiales</taxon>
        <taxon>Candidatus Midichloriaceae</taxon>
        <taxon>Candidatus Cyrtobacter</taxon>
    </lineage>
</organism>
<name>A0ABU5L870_9RICK</name>
<dbReference type="Proteomes" id="UP001293791">
    <property type="component" value="Unassembled WGS sequence"/>
</dbReference>
<sequence length="256" mass="28001">MHIKIISIANQKGGVGKTTTAINLSAALAIAKKNVLLIDLDPQGNATTGLGVKQEGQGSYNLLIEEDVLLQDILKDTLIDGLKIISSSIDLAGAEVELVNLRNKEFLLKSKLEKSDLSNLDYIIFDCAPSLGLLSINALVASHSVIAPVQCEFFAMEGLVRLMRTISMIQSYANEALYMEGILLTMSDRRNNLSRAIEEEIRENFGELVYKTVIPRNIKLSEAPSHGQPALLYDTNCLGSVSYVMLAKEILDFSDN</sequence>
<accession>A0ABU5L870</accession>
<dbReference type="InterPro" id="IPR027417">
    <property type="entry name" value="P-loop_NTPase"/>
</dbReference>